<dbReference type="InterPro" id="IPR043128">
    <property type="entry name" value="Rev_trsase/Diguanyl_cyclase"/>
</dbReference>
<dbReference type="PROSITE" id="PS50883">
    <property type="entry name" value="EAL"/>
    <property type="match status" value="1"/>
</dbReference>
<dbReference type="CDD" id="cd18773">
    <property type="entry name" value="PDC1_HK_sensor"/>
    <property type="match status" value="1"/>
</dbReference>
<dbReference type="Proteomes" id="UP000680304">
    <property type="component" value="Unassembled WGS sequence"/>
</dbReference>
<dbReference type="PROSITE" id="PS50887">
    <property type="entry name" value="GGDEF"/>
    <property type="match status" value="1"/>
</dbReference>
<dbReference type="Gene3D" id="3.20.20.450">
    <property type="entry name" value="EAL domain"/>
    <property type="match status" value="1"/>
</dbReference>
<evidence type="ECO:0000313" key="4">
    <source>
        <dbReference type="EMBL" id="GIQ65152.1"/>
    </source>
</evidence>
<proteinExistence type="predicted"/>
<dbReference type="SUPFAM" id="SSF141868">
    <property type="entry name" value="EAL domain-like"/>
    <property type="match status" value="1"/>
</dbReference>
<dbReference type="PANTHER" id="PTHR33121:SF70">
    <property type="entry name" value="SIGNALING PROTEIN YKOW"/>
    <property type="match status" value="1"/>
</dbReference>
<dbReference type="CDD" id="cd01948">
    <property type="entry name" value="EAL"/>
    <property type="match status" value="1"/>
</dbReference>
<dbReference type="EMBL" id="BOVJ01000122">
    <property type="protein sequence ID" value="GIQ65152.1"/>
    <property type="molecule type" value="Genomic_DNA"/>
</dbReference>
<name>A0ABQ4NA90_9BACL</name>
<feature type="transmembrane region" description="Helical" evidence="1">
    <location>
        <begin position="269"/>
        <end position="288"/>
    </location>
</feature>
<dbReference type="Pfam" id="PF00990">
    <property type="entry name" value="GGDEF"/>
    <property type="match status" value="1"/>
</dbReference>
<evidence type="ECO:0000259" key="2">
    <source>
        <dbReference type="PROSITE" id="PS50883"/>
    </source>
</evidence>
<dbReference type="InterPro" id="IPR000160">
    <property type="entry name" value="GGDEF_dom"/>
</dbReference>
<dbReference type="CDD" id="cd01949">
    <property type="entry name" value="GGDEF"/>
    <property type="match status" value="1"/>
</dbReference>
<feature type="domain" description="GGDEF" evidence="3">
    <location>
        <begin position="370"/>
        <end position="503"/>
    </location>
</feature>
<organism evidence="4 5">
    <name type="scientific">Paenibacillus cisolokensis</name>
    <dbReference type="NCBI Taxonomy" id="1658519"/>
    <lineage>
        <taxon>Bacteria</taxon>
        <taxon>Bacillati</taxon>
        <taxon>Bacillota</taxon>
        <taxon>Bacilli</taxon>
        <taxon>Bacillales</taxon>
        <taxon>Paenibacillaceae</taxon>
        <taxon>Paenibacillus</taxon>
    </lineage>
</organism>
<dbReference type="PANTHER" id="PTHR33121">
    <property type="entry name" value="CYCLIC DI-GMP PHOSPHODIESTERASE PDEF"/>
    <property type="match status" value="1"/>
</dbReference>
<dbReference type="InterPro" id="IPR035919">
    <property type="entry name" value="EAL_sf"/>
</dbReference>
<evidence type="ECO:0000313" key="5">
    <source>
        <dbReference type="Proteomes" id="UP000680304"/>
    </source>
</evidence>
<dbReference type="InterPro" id="IPR029787">
    <property type="entry name" value="Nucleotide_cyclase"/>
</dbReference>
<feature type="domain" description="EAL" evidence="2">
    <location>
        <begin position="512"/>
        <end position="765"/>
    </location>
</feature>
<accession>A0ABQ4NA90</accession>
<keyword evidence="5" id="KW-1185">Reference proteome</keyword>
<keyword evidence="1" id="KW-1133">Transmembrane helix</keyword>
<dbReference type="InterPro" id="IPR050706">
    <property type="entry name" value="Cyclic-di-GMP_PDE-like"/>
</dbReference>
<sequence length="775" mass="86534">MPLRLSGFRQKMKRPAFAACLILCLALIGLFVYRTTLHQAERNWAGEVHSDLVKLDEWLTRTIVSAKDDARLLARNLQTNLLDGPDGGRYLQQYLKAVRRTNELFGHVTVATSDGKLLQSNIWPNGGISEDPRSSASYIQAMSANGEPVVTAPYRSADGRFVLSVAAATPDRLGVVEMSVPLDELYAAFARHETVTSGELYIVGIDGKPAPLRPGAPSGPTFAGFAAGGSSGTDEAVIAQMTNAESGLTLINVMNLKTAAAAGDPAPKMPIVVAVLLALVLLAVLLLAKRYIRLIRFLIDAMRRMKRDNWQDRMNPPADGEIAKPYDTIDCITESLRSLVYYDTLTLLPNRAHLNEILDRELQTAAFEKSEIAVLFIDLDNFKRINDSKGHSFGDELLRQAANRIRECVPSSGTVCRFGGDEFVIVLPYPNRQHLLPKTLNRLQQSFENGLPVFEHTVYMKLSIGAAMFPKDGLTAEELLKHADAAMYKAKDLGKNNVQFYHSGMKEQLLKRTRLEELLLSGLYRGEFEVVYQPQIVARTGQLRGFEALLRWNCPELGQVSPADFIPIAEETGAIVPIGEFVLREACRMNGELYRRFGLQPVMSVNVSPVQLKQVSFADRMIHIIRESGIPAERMELEMTENTVIDTIDTSLEWLKRMQSFGVKLAMDDFGTGYSSLSYLIRLPIHTLKIDKSFVRDMGKRRSHSILESIIQLAQRSGFKVVAEGIERSDQLQRLREWGCDYLQGYYFSKPLTADQMEEYVRLNCSRQSTAGVTM</sequence>
<dbReference type="NCBIfam" id="TIGR00254">
    <property type="entry name" value="GGDEF"/>
    <property type="match status" value="1"/>
</dbReference>
<reference evidence="4 5" key="1">
    <citation type="submission" date="2021-04" db="EMBL/GenBank/DDBJ databases">
        <title>Draft genome sequence of Paenibacillus cisolokensis, LC2-13A.</title>
        <authorList>
            <person name="Uke A."/>
            <person name="Chhe C."/>
            <person name="Baramee S."/>
            <person name="Kosugi A."/>
        </authorList>
    </citation>
    <scope>NUCLEOTIDE SEQUENCE [LARGE SCALE GENOMIC DNA]</scope>
    <source>
        <strain evidence="4 5">LC2-13A</strain>
    </source>
</reference>
<protein>
    <recommendedName>
        <fullName evidence="6">Diguanylate cyclase</fullName>
    </recommendedName>
</protein>
<dbReference type="Gene3D" id="3.30.450.20">
    <property type="entry name" value="PAS domain"/>
    <property type="match status" value="1"/>
</dbReference>
<evidence type="ECO:0008006" key="6">
    <source>
        <dbReference type="Google" id="ProtNLM"/>
    </source>
</evidence>
<dbReference type="Gene3D" id="3.30.70.270">
    <property type="match status" value="1"/>
</dbReference>
<dbReference type="SUPFAM" id="SSF55073">
    <property type="entry name" value="Nucleotide cyclase"/>
    <property type="match status" value="1"/>
</dbReference>
<dbReference type="Pfam" id="PF00563">
    <property type="entry name" value="EAL"/>
    <property type="match status" value="1"/>
</dbReference>
<dbReference type="InterPro" id="IPR001633">
    <property type="entry name" value="EAL_dom"/>
</dbReference>
<keyword evidence="1" id="KW-0812">Transmembrane</keyword>
<dbReference type="SMART" id="SM00052">
    <property type="entry name" value="EAL"/>
    <property type="match status" value="1"/>
</dbReference>
<dbReference type="RefSeq" id="WP_145977120.1">
    <property type="nucleotide sequence ID" value="NZ_BOVJ01000122.1"/>
</dbReference>
<evidence type="ECO:0000259" key="3">
    <source>
        <dbReference type="PROSITE" id="PS50887"/>
    </source>
</evidence>
<comment type="caution">
    <text evidence="4">The sequence shown here is derived from an EMBL/GenBank/DDBJ whole genome shotgun (WGS) entry which is preliminary data.</text>
</comment>
<keyword evidence="1" id="KW-0472">Membrane</keyword>
<dbReference type="SMART" id="SM00267">
    <property type="entry name" value="GGDEF"/>
    <property type="match status" value="1"/>
</dbReference>
<gene>
    <name evidence="4" type="ORF">PACILC2_37200</name>
</gene>
<evidence type="ECO:0000256" key="1">
    <source>
        <dbReference type="SAM" id="Phobius"/>
    </source>
</evidence>